<proteinExistence type="predicted"/>
<name>A0ABN5LE54_9LACO</name>
<dbReference type="EMBL" id="CP029477">
    <property type="protein sequence ID" value="AWM75852.1"/>
    <property type="molecule type" value="Genomic_DNA"/>
</dbReference>
<evidence type="ECO:0000313" key="3">
    <source>
        <dbReference type="Proteomes" id="UP000246036"/>
    </source>
</evidence>
<dbReference type="InterPro" id="IPR053163">
    <property type="entry name" value="HTH-type_regulator_Rgg"/>
</dbReference>
<keyword evidence="3" id="KW-1185">Reference proteome</keyword>
<accession>A0ABN5LE54</accession>
<organism evidence="2 3">
    <name type="scientific">Lactobacillus kullabergensis</name>
    <dbReference type="NCBI Taxonomy" id="1218493"/>
    <lineage>
        <taxon>Bacteria</taxon>
        <taxon>Bacillati</taxon>
        <taxon>Bacillota</taxon>
        <taxon>Bacilli</taxon>
        <taxon>Lactobacillales</taxon>
        <taxon>Lactobacillaceae</taxon>
        <taxon>Lactobacillus</taxon>
    </lineage>
</organism>
<dbReference type="InterPro" id="IPR011990">
    <property type="entry name" value="TPR-like_helical_dom_sf"/>
</dbReference>
<feature type="domain" description="HTH cro/C1-type" evidence="1">
    <location>
        <begin position="8"/>
        <end position="61"/>
    </location>
</feature>
<dbReference type="Gene3D" id="1.25.40.10">
    <property type="entry name" value="Tetratricopeptide repeat domain"/>
    <property type="match status" value="1"/>
</dbReference>
<dbReference type="InterPro" id="IPR010982">
    <property type="entry name" value="Lambda_DNA-bd_dom_sf"/>
</dbReference>
<dbReference type="RefSeq" id="WP_109586683.1">
    <property type="nucleotide sequence ID" value="NZ_CP029477.1"/>
</dbReference>
<evidence type="ECO:0000259" key="1">
    <source>
        <dbReference type="PROSITE" id="PS50943"/>
    </source>
</evidence>
<gene>
    <name evidence="2" type="ORF">DKL58_07630</name>
</gene>
<dbReference type="SUPFAM" id="SSF47413">
    <property type="entry name" value="lambda repressor-like DNA-binding domains"/>
    <property type="match status" value="1"/>
</dbReference>
<protein>
    <recommendedName>
        <fullName evidence="1">HTH cro/C1-type domain-containing protein</fullName>
    </recommendedName>
</protein>
<dbReference type="InterPro" id="IPR001387">
    <property type="entry name" value="Cro/C1-type_HTH"/>
</dbReference>
<dbReference type="SMART" id="SM00530">
    <property type="entry name" value="HTH_XRE"/>
    <property type="match status" value="1"/>
</dbReference>
<evidence type="ECO:0000313" key="2">
    <source>
        <dbReference type="EMBL" id="AWM75852.1"/>
    </source>
</evidence>
<dbReference type="PROSITE" id="PS50943">
    <property type="entry name" value="HTH_CROC1"/>
    <property type="match status" value="1"/>
</dbReference>
<dbReference type="PANTHER" id="PTHR37038">
    <property type="entry name" value="TRANSCRIPTIONAL REGULATOR-RELATED"/>
    <property type="match status" value="1"/>
</dbReference>
<reference evidence="2 3" key="1">
    <citation type="submission" date="2018-05" db="EMBL/GenBank/DDBJ databases">
        <title>Reference genomes for bee gut microbiota database.</title>
        <authorList>
            <person name="Ellegaard K.M."/>
        </authorList>
    </citation>
    <scope>NUCLEOTIDE SEQUENCE [LARGE SCALE GENOMIC DNA]</scope>
    <source>
        <strain evidence="2 3">ESL0186</strain>
    </source>
</reference>
<dbReference type="Pfam" id="PF01381">
    <property type="entry name" value="HTH_3"/>
    <property type="match status" value="1"/>
</dbReference>
<dbReference type="Proteomes" id="UP000246036">
    <property type="component" value="Chromosome"/>
</dbReference>
<dbReference type="CDD" id="cd00093">
    <property type="entry name" value="HTH_XRE"/>
    <property type="match status" value="1"/>
</dbReference>
<sequence length="276" mass="32218">MNYIGNKLKSLRQELGLTQTEMAAGVISVSFYSKVERGLNDIGVNDFLDILQKHDISPQKFFEDFKTNKDNRKQVLVLMNKFIKAAYGDNDLELKKIIKALELIKPKTAFIKFSLLQANLIEKTHNTNAINHLDKVQKNKIKKVIFQKDTDENEYHRIILLANIIQIYSFDEASFLINNIINRYQKVDKLDKNIMVALSVLMINYTDLCYKEKKYNLCSLPLQYVEKLPNDIELAFTKILGKYYYYLINDNKIETKNIREVLIQAGYNANVKKMVR</sequence>